<feature type="transmembrane region" description="Helical" evidence="1">
    <location>
        <begin position="38"/>
        <end position="56"/>
    </location>
</feature>
<accession>A0A2A4G970</accession>
<sequence>MFSTGQIVFAISFALAFAGIIIWTYRKDSGLHRKNYKGVKWVGIGFVLFIILLFFLKTFLRE</sequence>
<dbReference type="OrthoDB" id="1179726at2"/>
<evidence type="ECO:0000313" key="2">
    <source>
        <dbReference type="EMBL" id="PCE64312.1"/>
    </source>
</evidence>
<reference evidence="2 3" key="1">
    <citation type="submission" date="2017-04" db="EMBL/GenBank/DDBJ databases">
        <title>A new member of the family Flavobacteriaceae isolated from ascidians.</title>
        <authorList>
            <person name="Chen L."/>
        </authorList>
    </citation>
    <scope>NUCLEOTIDE SEQUENCE [LARGE SCALE GENOMIC DNA]</scope>
    <source>
        <strain evidence="2 3">HQA918</strain>
    </source>
</reference>
<protein>
    <submittedName>
        <fullName evidence="2">Uncharacterized protein</fullName>
    </submittedName>
</protein>
<keyword evidence="1" id="KW-0812">Transmembrane</keyword>
<comment type="caution">
    <text evidence="2">The sequence shown here is derived from an EMBL/GenBank/DDBJ whole genome shotgun (WGS) entry which is preliminary data.</text>
</comment>
<organism evidence="2 3">
    <name type="scientific">Sediminicola luteus</name>
    <dbReference type="NCBI Taxonomy" id="319238"/>
    <lineage>
        <taxon>Bacteria</taxon>
        <taxon>Pseudomonadati</taxon>
        <taxon>Bacteroidota</taxon>
        <taxon>Flavobacteriia</taxon>
        <taxon>Flavobacteriales</taxon>
        <taxon>Flavobacteriaceae</taxon>
        <taxon>Sediminicola</taxon>
    </lineage>
</organism>
<proteinExistence type="predicted"/>
<feature type="transmembrane region" description="Helical" evidence="1">
    <location>
        <begin position="6"/>
        <end position="26"/>
    </location>
</feature>
<keyword evidence="3" id="KW-1185">Reference proteome</keyword>
<gene>
    <name evidence="2" type="ORF">B7P33_08410</name>
</gene>
<dbReference type="EMBL" id="NBWU01000003">
    <property type="protein sequence ID" value="PCE64312.1"/>
    <property type="molecule type" value="Genomic_DNA"/>
</dbReference>
<dbReference type="RefSeq" id="WP_097440435.1">
    <property type="nucleotide sequence ID" value="NZ_KZ300476.1"/>
</dbReference>
<keyword evidence="1" id="KW-1133">Transmembrane helix</keyword>
<evidence type="ECO:0000313" key="3">
    <source>
        <dbReference type="Proteomes" id="UP000219559"/>
    </source>
</evidence>
<dbReference type="Proteomes" id="UP000219559">
    <property type="component" value="Unassembled WGS sequence"/>
</dbReference>
<keyword evidence="1" id="KW-0472">Membrane</keyword>
<evidence type="ECO:0000256" key="1">
    <source>
        <dbReference type="SAM" id="Phobius"/>
    </source>
</evidence>
<dbReference type="AlphaFoldDB" id="A0A2A4G970"/>
<name>A0A2A4G970_9FLAO</name>